<dbReference type="Pfam" id="PF09774">
    <property type="entry name" value="MIX23"/>
    <property type="match status" value="1"/>
</dbReference>
<dbReference type="AlphaFoldDB" id="J4UCK3"/>
<sequence>MSGASTPSSTLPFGTASAYADSFPAPAPKELTLGAETCFNLSVFKAGVVRQYRKLDDQVVTRLNRAQAQLRDEVRQGKGDSPDGMCAKMWAEMMTGWLNRQKLLTYCQNTVAQNLKIAQAVQAEQTQVAAVPASHDTAPTWGHAGKDGAYPRGVSENQVLADQLANEATVEAIVRKRTLEVFKTRCPFFNPNANDQGWWEIADAGRAGAPGTPTTVPKN</sequence>
<gene>
    <name evidence="2" type="ORF">A1Q1_02280</name>
</gene>
<comment type="similarity">
    <text evidence="1">Belongs to the MIX23 family.</text>
</comment>
<dbReference type="PANTHER" id="PTHR31905:SF2">
    <property type="entry name" value="PROTEIN MIX23"/>
    <property type="match status" value="1"/>
</dbReference>
<proteinExistence type="inferred from homology"/>
<dbReference type="OrthoDB" id="5593818at2759"/>
<protein>
    <recommendedName>
        <fullName evidence="4">Caffeine-induced death protein 2</fullName>
    </recommendedName>
</protein>
<comment type="caution">
    <text evidence="2">The sequence shown here is derived from an EMBL/GenBank/DDBJ whole genome shotgun (WGS) entry which is preliminary data.</text>
</comment>
<dbReference type="RefSeq" id="XP_014180700.1">
    <property type="nucleotide sequence ID" value="XM_014325225.1"/>
</dbReference>
<dbReference type="GO" id="GO:0005758">
    <property type="term" value="C:mitochondrial intermembrane space"/>
    <property type="evidence" value="ECO:0007669"/>
    <property type="project" value="InterPro"/>
</dbReference>
<dbReference type="EMBL" id="ALBS01000193">
    <property type="protein sequence ID" value="EJT48735.1"/>
    <property type="molecule type" value="Genomic_DNA"/>
</dbReference>
<evidence type="ECO:0000313" key="3">
    <source>
        <dbReference type="Proteomes" id="UP000002748"/>
    </source>
</evidence>
<evidence type="ECO:0000256" key="1">
    <source>
        <dbReference type="ARBA" id="ARBA00024204"/>
    </source>
</evidence>
<dbReference type="Proteomes" id="UP000002748">
    <property type="component" value="Unassembled WGS sequence"/>
</dbReference>
<dbReference type="InterPro" id="IPR019171">
    <property type="entry name" value="MIX23"/>
</dbReference>
<name>J4UCK3_TRIAS</name>
<evidence type="ECO:0000313" key="2">
    <source>
        <dbReference type="EMBL" id="EJT48735.1"/>
    </source>
</evidence>
<dbReference type="KEGG" id="tasa:A1Q1_02280"/>
<reference evidence="2 3" key="1">
    <citation type="journal article" date="2012" name="Eukaryot. Cell">
        <title>Draft genome sequence of CBS 2479, the standard type strain of Trichosporon asahii.</title>
        <authorList>
            <person name="Yang R.Y."/>
            <person name="Li H.T."/>
            <person name="Zhu H."/>
            <person name="Zhou G.P."/>
            <person name="Wang M."/>
            <person name="Wang L."/>
        </authorList>
    </citation>
    <scope>NUCLEOTIDE SEQUENCE [LARGE SCALE GENOMIC DNA]</scope>
    <source>
        <strain evidence="3">ATCC 90039 / CBS 2479 / JCM 2466 / KCTC 7840 / NCYC 2677 / UAMH 7654</strain>
    </source>
</reference>
<dbReference type="GeneID" id="25985794"/>
<evidence type="ECO:0008006" key="4">
    <source>
        <dbReference type="Google" id="ProtNLM"/>
    </source>
</evidence>
<organism evidence="2 3">
    <name type="scientific">Trichosporon asahii var. asahii (strain ATCC 90039 / CBS 2479 / JCM 2466 / KCTC 7840 / NBRC 103889/ NCYC 2677 / UAMH 7654)</name>
    <name type="common">Yeast</name>
    <dbReference type="NCBI Taxonomy" id="1186058"/>
    <lineage>
        <taxon>Eukaryota</taxon>
        <taxon>Fungi</taxon>
        <taxon>Dikarya</taxon>
        <taxon>Basidiomycota</taxon>
        <taxon>Agaricomycotina</taxon>
        <taxon>Tremellomycetes</taxon>
        <taxon>Trichosporonales</taxon>
        <taxon>Trichosporonaceae</taxon>
        <taxon>Trichosporon</taxon>
    </lineage>
</organism>
<dbReference type="VEuPathDB" id="FungiDB:A1Q1_02280"/>
<accession>J4UCK3</accession>
<dbReference type="HOGENOM" id="CLU_090093_0_0_1"/>
<dbReference type="PANTHER" id="PTHR31905">
    <property type="entry name" value="COILED-COIL DOMAIN-CONTAINING PROTEIN 58"/>
    <property type="match status" value="1"/>
</dbReference>